<reference evidence="9 10" key="1">
    <citation type="submission" date="2016-10" db="EMBL/GenBank/DDBJ databases">
        <authorList>
            <person name="de Groot N.N."/>
        </authorList>
    </citation>
    <scope>NUCLEOTIDE SEQUENCE [LARGE SCALE GENOMIC DNA]</scope>
    <source>
        <strain evidence="9 10">DSM 25584</strain>
    </source>
</reference>
<evidence type="ECO:0000256" key="2">
    <source>
        <dbReference type="ARBA" id="ARBA00005013"/>
    </source>
</evidence>
<comment type="catalytic activity">
    <reaction evidence="1">
        <text>7,8-dihydroneopterin = 6-hydroxymethyl-7,8-dihydropterin + glycolaldehyde</text>
        <dbReference type="Rhea" id="RHEA:10540"/>
        <dbReference type="ChEBI" id="CHEBI:17001"/>
        <dbReference type="ChEBI" id="CHEBI:17071"/>
        <dbReference type="ChEBI" id="CHEBI:44841"/>
        <dbReference type="EC" id="4.1.2.25"/>
    </reaction>
</comment>
<keyword evidence="6" id="KW-0456">Lyase</keyword>
<dbReference type="PANTHER" id="PTHR42844:SF1">
    <property type="entry name" value="DIHYDRONEOPTERIN ALDOLASE 1-RELATED"/>
    <property type="match status" value="1"/>
</dbReference>
<evidence type="ECO:0000313" key="9">
    <source>
        <dbReference type="EMBL" id="SDF52968.1"/>
    </source>
</evidence>
<dbReference type="GO" id="GO:0005737">
    <property type="term" value="C:cytoplasm"/>
    <property type="evidence" value="ECO:0007669"/>
    <property type="project" value="TreeGrafter"/>
</dbReference>
<comment type="similarity">
    <text evidence="3">Belongs to the DHNA family.</text>
</comment>
<evidence type="ECO:0000256" key="4">
    <source>
        <dbReference type="ARBA" id="ARBA00013043"/>
    </source>
</evidence>
<dbReference type="STRING" id="1082479.SAMN05216241_101375"/>
<keyword evidence="10" id="KW-1185">Reference proteome</keyword>
<evidence type="ECO:0000259" key="8">
    <source>
        <dbReference type="SMART" id="SM00905"/>
    </source>
</evidence>
<evidence type="ECO:0000256" key="5">
    <source>
        <dbReference type="ARBA" id="ARBA00022909"/>
    </source>
</evidence>
<dbReference type="InterPro" id="IPR006156">
    <property type="entry name" value="Dihydroneopterin_aldolase"/>
</dbReference>
<gene>
    <name evidence="9" type="ORF">SAMN05216241_101375</name>
</gene>
<dbReference type="Pfam" id="PF02152">
    <property type="entry name" value="FolB"/>
    <property type="match status" value="1"/>
</dbReference>
<dbReference type="SUPFAM" id="SSF55620">
    <property type="entry name" value="Tetrahydrobiopterin biosynthesis enzymes-like"/>
    <property type="match status" value="1"/>
</dbReference>
<dbReference type="PANTHER" id="PTHR42844">
    <property type="entry name" value="DIHYDRONEOPTERIN ALDOLASE 1-RELATED"/>
    <property type="match status" value="1"/>
</dbReference>
<dbReference type="AlphaFoldDB" id="A0A1G7LTS4"/>
<dbReference type="SMART" id="SM00905">
    <property type="entry name" value="FolB"/>
    <property type="match status" value="1"/>
</dbReference>
<name>A0A1G7LTS4_9PROT</name>
<keyword evidence="5" id="KW-0289">Folate biosynthesis</keyword>
<accession>A0A1G7LTS4</accession>
<dbReference type="InterPro" id="IPR043133">
    <property type="entry name" value="GTP-CH-I_C/QueF"/>
</dbReference>
<proteinExistence type="inferred from homology"/>
<organism evidence="9 10">
    <name type="scientific">Limimonas halophila</name>
    <dbReference type="NCBI Taxonomy" id="1082479"/>
    <lineage>
        <taxon>Bacteria</taxon>
        <taxon>Pseudomonadati</taxon>
        <taxon>Pseudomonadota</taxon>
        <taxon>Alphaproteobacteria</taxon>
        <taxon>Rhodospirillales</taxon>
        <taxon>Rhodovibrionaceae</taxon>
        <taxon>Limimonas</taxon>
    </lineage>
</organism>
<dbReference type="Gene3D" id="3.30.1130.10">
    <property type="match status" value="1"/>
</dbReference>
<feature type="domain" description="Dihydroneopterin aldolase/epimerase" evidence="8">
    <location>
        <begin position="17"/>
        <end position="126"/>
    </location>
</feature>
<evidence type="ECO:0000256" key="6">
    <source>
        <dbReference type="ARBA" id="ARBA00023239"/>
    </source>
</evidence>
<evidence type="ECO:0000256" key="1">
    <source>
        <dbReference type="ARBA" id="ARBA00001353"/>
    </source>
</evidence>
<dbReference type="NCBIfam" id="TIGR00526">
    <property type="entry name" value="folB_dom"/>
    <property type="match status" value="1"/>
</dbReference>
<comment type="pathway">
    <text evidence="2">Cofactor biosynthesis; tetrahydrofolate biosynthesis; 2-amino-4-hydroxy-6-hydroxymethyl-7,8-dihydropteridine diphosphate from 7,8-dihydroneopterin triphosphate: step 3/4.</text>
</comment>
<dbReference type="GO" id="GO:0046656">
    <property type="term" value="P:folic acid biosynthetic process"/>
    <property type="evidence" value="ECO:0007669"/>
    <property type="project" value="UniProtKB-KW"/>
</dbReference>
<dbReference type="EMBL" id="FNCE01000001">
    <property type="protein sequence ID" value="SDF52968.1"/>
    <property type="molecule type" value="Genomic_DNA"/>
</dbReference>
<dbReference type="EC" id="4.1.2.25" evidence="4"/>
<protein>
    <recommendedName>
        <fullName evidence="4">dihydroneopterin aldolase</fullName>
        <ecNumber evidence="4">4.1.2.25</ecNumber>
    </recommendedName>
    <alternativeName>
        <fullName evidence="7">7,8-dihydroneopterin aldolase</fullName>
    </alternativeName>
</protein>
<evidence type="ECO:0000256" key="7">
    <source>
        <dbReference type="ARBA" id="ARBA00032903"/>
    </source>
</evidence>
<dbReference type="Proteomes" id="UP000199415">
    <property type="component" value="Unassembled WGS sequence"/>
</dbReference>
<dbReference type="RefSeq" id="WP_090018401.1">
    <property type="nucleotide sequence ID" value="NZ_FNCE01000001.1"/>
</dbReference>
<dbReference type="GO" id="GO:0004150">
    <property type="term" value="F:dihydroneopterin aldolase activity"/>
    <property type="evidence" value="ECO:0007669"/>
    <property type="project" value="UniProtKB-EC"/>
</dbReference>
<dbReference type="InterPro" id="IPR006157">
    <property type="entry name" value="FolB_dom"/>
</dbReference>
<evidence type="ECO:0000256" key="3">
    <source>
        <dbReference type="ARBA" id="ARBA00005708"/>
    </source>
</evidence>
<dbReference type="OrthoDB" id="5297888at2"/>
<sequence>MPAESARIPTQVSDQRILVRDLVVSGHLGVTASEQAKAQRIRVNVDLTVRPEHPADDDPAHVVDYRDIVPTIRHLVRTERPKLLETLAERIAQACFHDPRARSARVRIEKLDLYADTSSVGVEVEHTRSD</sequence>
<evidence type="ECO:0000313" key="10">
    <source>
        <dbReference type="Proteomes" id="UP000199415"/>
    </source>
</evidence>